<reference evidence="1 2" key="1">
    <citation type="journal article" date="2008" name="Int. J. Syst. Evol. Microbiol.">
        <title>Nocardioides daphniae sp. nov., isolated from Daphnia cucullata (Crustacea: Cladocera).</title>
        <authorList>
            <person name="Toth E.M."/>
            <person name="Keki Z."/>
            <person name="Homonnay Z.G."/>
            <person name="Borsodi A.K."/>
            <person name="Marialigeti K."/>
            <person name="Schumann P."/>
        </authorList>
    </citation>
    <scope>NUCLEOTIDE SEQUENCE [LARGE SCALE GENOMIC DNA]</scope>
    <source>
        <strain evidence="1 2">JCM 16608</strain>
    </source>
</reference>
<dbReference type="Proteomes" id="UP000297025">
    <property type="component" value="Chromosome"/>
</dbReference>
<name>A0A4P7U951_9ACTN</name>
<dbReference type="EMBL" id="CP038462">
    <property type="protein sequence ID" value="QCC76154.1"/>
    <property type="molecule type" value="Genomic_DNA"/>
</dbReference>
<dbReference type="RefSeq" id="WP_135831203.1">
    <property type="nucleotide sequence ID" value="NZ_CP038462.1"/>
</dbReference>
<dbReference type="KEGG" id="ndp:E2C04_01155"/>
<sequence length="95" mass="10712">MCTSVEEAEAIRYFLACRADDVYRPIGVVNAEGEVAGKDWSADPTLYRQVSELNAAEYAPFEKWLADEDTTDETLDKLDVDWFGETFHVLDLDAS</sequence>
<evidence type="ECO:0000313" key="1">
    <source>
        <dbReference type="EMBL" id="QCC76154.1"/>
    </source>
</evidence>
<evidence type="ECO:0000313" key="2">
    <source>
        <dbReference type="Proteomes" id="UP000297025"/>
    </source>
</evidence>
<protein>
    <submittedName>
        <fullName evidence="1">Uncharacterized protein</fullName>
    </submittedName>
</protein>
<gene>
    <name evidence="1" type="ORF">E2C04_01155</name>
</gene>
<proteinExistence type="predicted"/>
<accession>A0A4P7U951</accession>
<dbReference type="AlphaFoldDB" id="A0A4P7U951"/>
<organism evidence="1 2">
    <name type="scientific">Nocardioides daphniae</name>
    <dbReference type="NCBI Taxonomy" id="402297"/>
    <lineage>
        <taxon>Bacteria</taxon>
        <taxon>Bacillati</taxon>
        <taxon>Actinomycetota</taxon>
        <taxon>Actinomycetes</taxon>
        <taxon>Propionibacteriales</taxon>
        <taxon>Nocardioidaceae</taxon>
        <taxon>Nocardioides</taxon>
    </lineage>
</organism>